<dbReference type="PANTHER" id="PTHR43108:SF8">
    <property type="entry name" value="SD21168P"/>
    <property type="match status" value="1"/>
</dbReference>
<keyword evidence="2" id="KW-0732">Signal</keyword>
<evidence type="ECO:0000313" key="6">
    <source>
        <dbReference type="EMBL" id="UXX81026.1"/>
    </source>
</evidence>
<dbReference type="InterPro" id="IPR017850">
    <property type="entry name" value="Alkaline_phosphatase_core_sf"/>
</dbReference>
<organism evidence="6 7">
    <name type="scientific">Reichenbachiella carrageenanivorans</name>
    <dbReference type="NCBI Taxonomy" id="2979869"/>
    <lineage>
        <taxon>Bacteria</taxon>
        <taxon>Pseudomonadati</taxon>
        <taxon>Bacteroidota</taxon>
        <taxon>Cytophagia</taxon>
        <taxon>Cytophagales</taxon>
        <taxon>Reichenbachiellaceae</taxon>
        <taxon>Reichenbachiella</taxon>
    </lineage>
</organism>
<sequence>MNKISLLYSLLTFLSFYGEHTLEQPTNRPNIIFIITDDQQTGLLGIEGAKEANTPHIDRIGQEGVLFKNAFVVTPLCSPSRASFLTGNYSHKHNVINNDKLGLDVVSHTLLTWPRQLRESGYETAFIGKWHMGLDDSRRPGFDRWFSFKGQGDYIDGVVNDEDVHLQTTGYMTDIINERALDYLTKDHGNKPFAMVIAHKAIHWPLLPATRHESLYTDFEFDSLEIKKSDIDGKPMLTRSVDRQAFYAYENVLPEPPESRRGRGRKRSVVVADQLRCLASVNEGIGEIFSALEKSNQLDNTIIIYTSDNGMLMGQHGEFNIKRWAYDPVIRIPMLIRYPKLIPKGSIKEEMILNIDLAPTLLELAQIEPLEPMNGQSMVPLFEQSNAPWRSAFLTEYFLEKVAPRVRPWQAVRTEDWKYIHYTEAEMPSELYHLANDPSEEHNLIDQPSAQDQLKVMQQKLAQLLQESE</sequence>
<dbReference type="PROSITE" id="PS00523">
    <property type="entry name" value="SULFATASE_1"/>
    <property type="match status" value="1"/>
</dbReference>
<name>A0ABY6D4F7_9BACT</name>
<dbReference type="EMBL" id="CP106735">
    <property type="protein sequence ID" value="UXX81026.1"/>
    <property type="molecule type" value="Genomic_DNA"/>
</dbReference>
<evidence type="ECO:0000256" key="1">
    <source>
        <dbReference type="ARBA" id="ARBA00008779"/>
    </source>
</evidence>
<dbReference type="RefSeq" id="WP_263052755.1">
    <property type="nucleotide sequence ID" value="NZ_CP106735.1"/>
</dbReference>
<evidence type="ECO:0000259" key="5">
    <source>
        <dbReference type="Pfam" id="PF00884"/>
    </source>
</evidence>
<dbReference type="PANTHER" id="PTHR43108">
    <property type="entry name" value="N-ACETYLGLUCOSAMINE-6-SULFATASE FAMILY MEMBER"/>
    <property type="match status" value="1"/>
</dbReference>
<dbReference type="PROSITE" id="PS00149">
    <property type="entry name" value="SULFATASE_2"/>
    <property type="match status" value="1"/>
</dbReference>
<keyword evidence="7" id="KW-1185">Reference proteome</keyword>
<protein>
    <submittedName>
        <fullName evidence="6">Sulfatase</fullName>
    </submittedName>
</protein>
<feature type="domain" description="Sulfatase N-terminal" evidence="5">
    <location>
        <begin position="29"/>
        <end position="367"/>
    </location>
</feature>
<dbReference type="SUPFAM" id="SSF53649">
    <property type="entry name" value="Alkaline phosphatase-like"/>
    <property type="match status" value="1"/>
</dbReference>
<evidence type="ECO:0000256" key="4">
    <source>
        <dbReference type="ARBA" id="ARBA00023180"/>
    </source>
</evidence>
<comment type="similarity">
    <text evidence="1">Belongs to the sulfatase family.</text>
</comment>
<gene>
    <name evidence="6" type="ORF">N7E81_07930</name>
</gene>
<evidence type="ECO:0000313" key="7">
    <source>
        <dbReference type="Proteomes" id="UP001062165"/>
    </source>
</evidence>
<keyword evidence="4" id="KW-0325">Glycoprotein</keyword>
<dbReference type="CDD" id="cd16031">
    <property type="entry name" value="G6S_like"/>
    <property type="match status" value="1"/>
</dbReference>
<dbReference type="InterPro" id="IPR024607">
    <property type="entry name" value="Sulfatase_CS"/>
</dbReference>
<dbReference type="Gene3D" id="3.40.720.10">
    <property type="entry name" value="Alkaline Phosphatase, subunit A"/>
    <property type="match status" value="1"/>
</dbReference>
<reference evidence="6" key="1">
    <citation type="submission" date="2022-10" db="EMBL/GenBank/DDBJ databases">
        <title>Comparative genomics and taxonomic characterization of three novel marine species of genus Reichenbachiella exhibiting antioxidant and polysaccharide degradation activities.</title>
        <authorList>
            <person name="Muhammad N."/>
            <person name="Lee Y.-J."/>
            <person name="Ko J."/>
            <person name="Kim S.-G."/>
        </authorList>
    </citation>
    <scope>NUCLEOTIDE SEQUENCE</scope>
    <source>
        <strain evidence="6">Wsw4-B4</strain>
    </source>
</reference>
<keyword evidence="3" id="KW-0378">Hydrolase</keyword>
<evidence type="ECO:0000256" key="3">
    <source>
        <dbReference type="ARBA" id="ARBA00022801"/>
    </source>
</evidence>
<accession>A0ABY6D4F7</accession>
<dbReference type="Pfam" id="PF00884">
    <property type="entry name" value="Sulfatase"/>
    <property type="match status" value="1"/>
</dbReference>
<proteinExistence type="inferred from homology"/>
<dbReference type="Proteomes" id="UP001062165">
    <property type="component" value="Chromosome"/>
</dbReference>
<dbReference type="InterPro" id="IPR000917">
    <property type="entry name" value="Sulfatase_N"/>
</dbReference>
<evidence type="ECO:0000256" key="2">
    <source>
        <dbReference type="ARBA" id="ARBA00022729"/>
    </source>
</evidence>